<accession>N6U7U5</accession>
<evidence type="ECO:0000259" key="1">
    <source>
        <dbReference type="Pfam" id="PF12248"/>
    </source>
</evidence>
<dbReference type="PATRIC" id="fig|363754.4.peg.1510"/>
<dbReference type="InterPro" id="IPR022041">
    <property type="entry name" value="Methyltransf_FA"/>
</dbReference>
<evidence type="ECO:0000313" key="3">
    <source>
        <dbReference type="Proteomes" id="UP000012429"/>
    </source>
</evidence>
<feature type="domain" description="Farnesoic acid O-methyl transferase" evidence="1">
    <location>
        <begin position="94"/>
        <end position="184"/>
    </location>
</feature>
<comment type="caution">
    <text evidence="2">The sequence shown here is derived from an EMBL/GenBank/DDBJ whole genome shotgun (WGS) entry which is preliminary data.</text>
</comment>
<gene>
    <name evidence="2" type="ORF">RHSP_64251</name>
</gene>
<dbReference type="AlphaFoldDB" id="N6U7U5"/>
<dbReference type="Pfam" id="PF12248">
    <property type="entry name" value="Methyltransf_FA"/>
    <property type="match status" value="1"/>
</dbReference>
<proteinExistence type="predicted"/>
<name>N6U7U5_9HYPH</name>
<evidence type="ECO:0000313" key="2">
    <source>
        <dbReference type="EMBL" id="ENN88624.1"/>
    </source>
</evidence>
<sequence length="435" mass="48657">MRRERHHSPPPHTGTEAEMAPVILVTFAGRQKRMEILTRYIQSAMDAGIIDEWHVWDFTRSQQDHEWVTRQFGPVRYMGSAALYQSAGSAAPNQPLRLSATITNDFHIAIVPSDDGNEYFELVVGGWSNSHSVLRKLPRSALKNFDRDDAATVWSRPTPGVLSPGAANQIVLNIDAAGIPSLHVNNVVIGQWADLNLSAGASIMVRGGWGADLELGNVRSRIQRFVGNPNEHMPYWQAYDFYAKRLGTYSDSIFLKCDDDIVYMDLDKLSDFIEFRRTNPKYVLVSANVVNNGVCAHWQQLAGSIPEQVGEFERPAGGFGGSLWQSAERANDLHDFFLQTDSKHLPLPSKVIEWKERQSINFIAWLGKDLVHMALPKGDDERALTVDLPELLDRPTAIFSDFTVSHLSFGPQENGLALDRLINAYDELMRSSIAA</sequence>
<dbReference type="Proteomes" id="UP000012429">
    <property type="component" value="Unassembled WGS sequence"/>
</dbReference>
<protein>
    <recommendedName>
        <fullName evidence="1">Farnesoic acid O-methyl transferase domain-containing protein</fullName>
    </recommendedName>
</protein>
<reference evidence="2 3" key="1">
    <citation type="journal article" date="2012" name="BMC Genomics">
        <title>Genomic basis of broad host range and environmental adaptability of Rhizobium tropici CIAT 899 and Rhizobium sp. PRF 81 which are used in inoculants for common bean (Phaseolus vulgaris L.).</title>
        <authorList>
            <person name="Ormeno-Orrillo E."/>
            <person name="Menna P."/>
            <person name="Almeida L.G."/>
            <person name="Ollero F.J."/>
            <person name="Nicolas M.F."/>
            <person name="Pains Rodrigues E."/>
            <person name="Shigueyoshi Nakatani A."/>
            <person name="Silva Batista J.S."/>
            <person name="Oliveira Chueire L.M."/>
            <person name="Souza R.C."/>
            <person name="Ribeiro Vasconcelos A.T."/>
            <person name="Megias M."/>
            <person name="Hungria M."/>
            <person name="Martinez-Romero E."/>
        </authorList>
    </citation>
    <scope>NUCLEOTIDE SEQUENCE [LARGE SCALE GENOMIC DNA]</scope>
    <source>
        <strain evidence="2 3">PRF 81</strain>
    </source>
</reference>
<organism evidence="2 3">
    <name type="scientific">Rhizobium freirei PRF 81</name>
    <dbReference type="NCBI Taxonomy" id="363754"/>
    <lineage>
        <taxon>Bacteria</taxon>
        <taxon>Pseudomonadati</taxon>
        <taxon>Pseudomonadota</taxon>
        <taxon>Alphaproteobacteria</taxon>
        <taxon>Hyphomicrobiales</taxon>
        <taxon>Rhizobiaceae</taxon>
        <taxon>Rhizobium/Agrobacterium group</taxon>
        <taxon>Rhizobium</taxon>
    </lineage>
</organism>
<dbReference type="EMBL" id="AQHN01000016">
    <property type="protein sequence ID" value="ENN88624.1"/>
    <property type="molecule type" value="Genomic_DNA"/>
</dbReference>
<keyword evidence="3" id="KW-1185">Reference proteome</keyword>
<dbReference type="STRING" id="363754.RHSP_64251"/>